<reference evidence="2" key="1">
    <citation type="submission" date="2016-10" db="EMBL/GenBank/DDBJ databases">
        <authorList>
            <person name="Varghese N."/>
            <person name="Submissions S."/>
        </authorList>
    </citation>
    <scope>NUCLEOTIDE SEQUENCE [LARGE SCALE GENOMIC DNA]</scope>
    <source>
        <strain evidence="2">DSM 44498</strain>
    </source>
</reference>
<evidence type="ECO:0000313" key="1">
    <source>
        <dbReference type="EMBL" id="SEC84530.1"/>
    </source>
</evidence>
<accession>A0A1H4VUJ2</accession>
<gene>
    <name evidence="1" type="ORF">SAMN04490239_5690</name>
</gene>
<proteinExistence type="predicted"/>
<dbReference type="OrthoDB" id="5184890at2"/>
<organism evidence="1 2">
    <name type="scientific">Rhodococcus koreensis</name>
    <dbReference type="NCBI Taxonomy" id="99653"/>
    <lineage>
        <taxon>Bacteria</taxon>
        <taxon>Bacillati</taxon>
        <taxon>Actinomycetota</taxon>
        <taxon>Actinomycetes</taxon>
        <taxon>Mycobacteriales</taxon>
        <taxon>Nocardiaceae</taxon>
        <taxon>Rhodococcus</taxon>
    </lineage>
</organism>
<dbReference type="EMBL" id="FNSV01000005">
    <property type="protein sequence ID" value="SEC84530.1"/>
    <property type="molecule type" value="Genomic_DNA"/>
</dbReference>
<dbReference type="AlphaFoldDB" id="A0A1H4VUJ2"/>
<keyword evidence="2" id="KW-1185">Reference proteome</keyword>
<sequence length="97" mass="11203">MARRAVFDPTDRDLFNEQRQRFDWSLLQNGAVFRYDTRFQLDSACDRLTGLGYLICTPVCQGRRVRRRPGPSSWAPPLWARSIWVVASVSVSTRGQL</sequence>
<name>A0A1H4VUJ2_9NOCA</name>
<evidence type="ECO:0000313" key="2">
    <source>
        <dbReference type="Proteomes" id="UP000183561"/>
    </source>
</evidence>
<protein>
    <submittedName>
        <fullName evidence="1">Uncharacterized protein</fullName>
    </submittedName>
</protein>
<dbReference type="Proteomes" id="UP000183561">
    <property type="component" value="Unassembled WGS sequence"/>
</dbReference>